<reference evidence="4" key="1">
    <citation type="submission" date="2024-01" db="EMBL/GenBank/DDBJ databases">
        <title>Mycovorax composti gen. nov. sp. nov., a member of the family Chitinophagaceae isolated from button mushroom compost.</title>
        <authorList>
            <person name="Thai M."/>
            <person name="Bell T.L."/>
            <person name="Kertesz M.A."/>
        </authorList>
    </citation>
    <scope>NUCLEOTIDE SEQUENCE [LARGE SCALE GENOMIC DNA]</scope>
    <source>
        <strain evidence="4">C216</strain>
    </source>
</reference>
<evidence type="ECO:0000259" key="2">
    <source>
        <dbReference type="Pfam" id="PF01370"/>
    </source>
</evidence>
<dbReference type="Proteomes" id="UP001321305">
    <property type="component" value="Chromosome"/>
</dbReference>
<name>A0ABZ2END8_9BACT</name>
<dbReference type="InterPro" id="IPR001509">
    <property type="entry name" value="Epimerase_deHydtase"/>
</dbReference>
<dbReference type="PANTHER" id="PTHR42687:SF1">
    <property type="entry name" value="L-THREONINE 3-DEHYDROGENASE, MITOCHONDRIAL"/>
    <property type="match status" value="1"/>
</dbReference>
<sequence>MFYKPYYWLRMRKRLHRNNLELDAVLLISLHQIFTMTKEKILVIGSSGQIGVELTLALRKIYGNSNVIASDLREENELLKGTGPYVALDVMNKEMLHVQVIRQNITQIYLLAAILSATGEKNPGLAWHLNMQGLLNVLDIAREEKLHKVYWPSSIAVFGPTSPKQLCPQQTIIEPTTVYGISKFAGEFWCNYYHLKYGVDVRSLRYPGLISYKSAPGGGTTDYAVEIFHEALEHKKYTCFLSENTYLPMMYMPDAIRATVELMEAPREKISVHTSYNLAAFSFSPKEIAAAIKKHIPEFEITYQPDYRDAIANSWPQSIDDSVARTDWGWKPEYDLETMTADMIKNISQLKQTS</sequence>
<accession>A0ABZ2END8</accession>
<dbReference type="Pfam" id="PF01370">
    <property type="entry name" value="Epimerase"/>
    <property type="match status" value="1"/>
</dbReference>
<feature type="domain" description="NAD-dependent epimerase/dehydratase" evidence="2">
    <location>
        <begin position="41"/>
        <end position="278"/>
    </location>
</feature>
<proteinExistence type="inferred from homology"/>
<comment type="similarity">
    <text evidence="1">Belongs to the NAD(P)-dependent epimerase/dehydratase family.</text>
</comment>
<dbReference type="SUPFAM" id="SSF51735">
    <property type="entry name" value="NAD(P)-binding Rossmann-fold domains"/>
    <property type="match status" value="1"/>
</dbReference>
<gene>
    <name evidence="3" type="ORF">PIECOFPK_02772</name>
</gene>
<evidence type="ECO:0000313" key="4">
    <source>
        <dbReference type="Proteomes" id="UP001321305"/>
    </source>
</evidence>
<dbReference type="InterPro" id="IPR036291">
    <property type="entry name" value="NAD(P)-bd_dom_sf"/>
</dbReference>
<dbReference type="InterPro" id="IPR051225">
    <property type="entry name" value="NAD(P)_epim/dehydratase"/>
</dbReference>
<dbReference type="EMBL" id="CP144143">
    <property type="protein sequence ID" value="WWC85029.1"/>
    <property type="molecule type" value="Genomic_DNA"/>
</dbReference>
<organism evidence="3 4">
    <name type="scientific">Mycovorax composti</name>
    <dbReference type="NCBI Taxonomy" id="2962693"/>
    <lineage>
        <taxon>Bacteria</taxon>
        <taxon>Pseudomonadati</taxon>
        <taxon>Bacteroidota</taxon>
        <taxon>Chitinophagia</taxon>
        <taxon>Chitinophagales</taxon>
        <taxon>Chitinophagaceae</taxon>
        <taxon>Mycovorax</taxon>
    </lineage>
</organism>
<evidence type="ECO:0000313" key="3">
    <source>
        <dbReference type="EMBL" id="WWC85029.1"/>
    </source>
</evidence>
<evidence type="ECO:0000256" key="1">
    <source>
        <dbReference type="ARBA" id="ARBA00007637"/>
    </source>
</evidence>
<keyword evidence="4" id="KW-1185">Reference proteome</keyword>
<protein>
    <submittedName>
        <fullName evidence="3">Epimerase/dehydratase</fullName>
    </submittedName>
</protein>
<dbReference type="Gene3D" id="3.40.50.720">
    <property type="entry name" value="NAD(P)-binding Rossmann-like Domain"/>
    <property type="match status" value="1"/>
</dbReference>
<dbReference type="PANTHER" id="PTHR42687">
    <property type="entry name" value="L-THREONINE 3-DEHYDROGENASE"/>
    <property type="match status" value="1"/>
</dbReference>